<dbReference type="AlphaFoldDB" id="H0ERX4"/>
<dbReference type="PANTHER" id="PTHR31005:SF8">
    <property type="entry name" value="DUF4139 DOMAIN-CONTAINING PROTEIN"/>
    <property type="match status" value="1"/>
</dbReference>
<protein>
    <recommendedName>
        <fullName evidence="6">Mucoidy inhibitor-like protein</fullName>
    </recommendedName>
</protein>
<feature type="compositionally biased region" description="Polar residues" evidence="1">
    <location>
        <begin position="653"/>
        <end position="679"/>
    </location>
</feature>
<dbReference type="InterPro" id="IPR025554">
    <property type="entry name" value="DUF4140"/>
</dbReference>
<feature type="region of interest" description="Disordered" evidence="1">
    <location>
        <begin position="569"/>
        <end position="588"/>
    </location>
</feature>
<feature type="region of interest" description="Disordered" evidence="1">
    <location>
        <begin position="212"/>
        <end position="232"/>
    </location>
</feature>
<feature type="domain" description="DUF4140" evidence="3">
    <location>
        <begin position="21"/>
        <end position="139"/>
    </location>
</feature>
<evidence type="ECO:0008006" key="6">
    <source>
        <dbReference type="Google" id="ProtNLM"/>
    </source>
</evidence>
<evidence type="ECO:0000259" key="2">
    <source>
        <dbReference type="Pfam" id="PF13598"/>
    </source>
</evidence>
<dbReference type="Proteomes" id="UP000005446">
    <property type="component" value="Unassembled WGS sequence"/>
</dbReference>
<dbReference type="OrthoDB" id="10068793at2759"/>
<evidence type="ECO:0000256" key="1">
    <source>
        <dbReference type="SAM" id="MobiDB-lite"/>
    </source>
</evidence>
<feature type="compositionally biased region" description="Acidic residues" evidence="1">
    <location>
        <begin position="88"/>
        <end position="108"/>
    </location>
</feature>
<proteinExistence type="predicted"/>
<evidence type="ECO:0000313" key="5">
    <source>
        <dbReference type="Proteomes" id="UP000005446"/>
    </source>
</evidence>
<dbReference type="Pfam" id="PF13600">
    <property type="entry name" value="DUF4140"/>
    <property type="match status" value="1"/>
</dbReference>
<dbReference type="InterPro" id="IPR011935">
    <property type="entry name" value="CHP02231"/>
</dbReference>
<reference evidence="4 5" key="1">
    <citation type="journal article" date="2012" name="Eukaryot. Cell">
        <title>Genome sequence of the fungus Glarea lozoyensis: the first genome sequence of a species from the Helotiaceae family.</title>
        <authorList>
            <person name="Youssar L."/>
            <person name="Gruening B.A."/>
            <person name="Erxleben A."/>
            <person name="Guenther S."/>
            <person name="Huettel W."/>
        </authorList>
    </citation>
    <scope>NUCLEOTIDE SEQUENCE [LARGE SCALE GENOMIC DNA]</scope>
    <source>
        <strain evidence="5">ATCC 74030 / MF5533</strain>
    </source>
</reference>
<dbReference type="PANTHER" id="PTHR31005">
    <property type="entry name" value="DUF4139 DOMAIN-CONTAINING PROTEIN"/>
    <property type="match status" value="1"/>
</dbReference>
<name>H0ERX4_GLAL7</name>
<dbReference type="HOGENOM" id="CLU_010457_1_0_1"/>
<dbReference type="Pfam" id="PF13598">
    <property type="entry name" value="DUF4139"/>
    <property type="match status" value="1"/>
</dbReference>
<feature type="region of interest" description="Disordered" evidence="1">
    <location>
        <begin position="84"/>
        <end position="108"/>
    </location>
</feature>
<keyword evidence="5" id="KW-1185">Reference proteome</keyword>
<organism evidence="4 5">
    <name type="scientific">Glarea lozoyensis (strain ATCC 74030 / MF5533)</name>
    <dbReference type="NCBI Taxonomy" id="1104152"/>
    <lineage>
        <taxon>Eukaryota</taxon>
        <taxon>Fungi</taxon>
        <taxon>Dikarya</taxon>
        <taxon>Ascomycota</taxon>
        <taxon>Pezizomycotina</taxon>
        <taxon>Leotiomycetes</taxon>
        <taxon>Helotiales</taxon>
        <taxon>Helotiaceae</taxon>
        <taxon>Glarea</taxon>
    </lineage>
</organism>
<feature type="region of interest" description="Disordered" evidence="1">
    <location>
        <begin position="649"/>
        <end position="679"/>
    </location>
</feature>
<accession>H0ERX4</accession>
<gene>
    <name evidence="4" type="ORF">M7I_5446</name>
</gene>
<dbReference type="EMBL" id="AGUE01000138">
    <property type="protein sequence ID" value="EHK98698.1"/>
    <property type="molecule type" value="Genomic_DNA"/>
</dbReference>
<feature type="compositionally biased region" description="Basic residues" evidence="1">
    <location>
        <begin position="212"/>
        <end position="228"/>
    </location>
</feature>
<feature type="domain" description="DUF4139" evidence="2">
    <location>
        <begin position="299"/>
        <end position="727"/>
    </location>
</feature>
<sequence length="735" mass="81172">MAASDTCKHEFKIRDLSTRSVTLFPTRAQIIRDINAIKLGPGANKVIITGLSPTVDEHSIKVEGTGTATITDVLVEREPNKEIFEDIYPSDDSDDESTDVSDSEDEDPAVVSVQRKIKALNVRAQAKQEAINSAAARLSHCESFCQSDSRDHPVASELGKLMAVYKEERHTIFTDHQIATEALENLKSEIAKLEKERMRLVRAWVKSSEKKRKERLREKQSRRRQKLARQKEKLRIQRDREFFWPKQTYCVTINLEPSAFTPSSSRRTSIDDGDTIVNLATSTFHEDSGKALDLDEISLSLSYITSSASWSPRYDLSLNTTKGTGLLEYGAELSNTTSETWRDAKVILSTSQTNFSGLTETIPTLQPWHVRLLKGVIKGDPYVLMSHHELSAKQREWDQTIDNSMKPRHEIFGRLKNVQELRMDKNSELKFGPRVDVQENVDRGSMAIPPPPQSFGSSLFGSNTIIQNNALRSTAFGSSAQHNAPASGGLFGGLGGQPSMAAPQSGRIAPMALARGEKMSSETTTHRRQEEGLIHYSDELEEAEELEELKQQLSAPAPNSLTFEAGAWGESGMSTTQTPPSRVSQSSLAQHFEDHVIERAPGVDARWQFPRTNTIPAMFSWRIILIAPGLPVSEDERLRIEITSPNGLKVGGQSVQTGTDAGTSGARTSNDKGTANDSRGSAFGALGGVKWGKAVATAKKGGEITWNVKLNPRQSVRLNLEYECVFPGGERVTNI</sequence>
<feature type="compositionally biased region" description="Polar residues" evidence="1">
    <location>
        <begin position="572"/>
        <end position="588"/>
    </location>
</feature>
<comment type="caution">
    <text evidence="4">The sequence shown here is derived from an EMBL/GenBank/DDBJ whole genome shotgun (WGS) entry which is preliminary data.</text>
</comment>
<dbReference type="InterPro" id="IPR037291">
    <property type="entry name" value="DUF4139"/>
</dbReference>
<evidence type="ECO:0000313" key="4">
    <source>
        <dbReference type="EMBL" id="EHK98698.1"/>
    </source>
</evidence>
<evidence type="ECO:0000259" key="3">
    <source>
        <dbReference type="Pfam" id="PF13600"/>
    </source>
</evidence>
<dbReference type="InParanoid" id="H0ERX4"/>